<dbReference type="EMBL" id="APAT01000015">
    <property type="protein sequence ID" value="EMP55579.1"/>
    <property type="molecule type" value="Genomic_DNA"/>
</dbReference>
<sequence>MSSVRKALLHSSISQYGARLISLATTMVVARLLTPDEIGIFAIASAIVMILNEFKLLGAADYLIRERELTEKKIRQALGLTILISWGLGCAIAISAKAVALFYGIQKVETLFYILSINFFLSPFISIPIALVNRRFDFKLVLFVNFVGALTSLAATVILIRLDYGSYALAWAVVLKTVAEFMVVCLAAGSERYWRPTLSGIKQIAIFGAYNSASNLLKRGVKILPDLIIGKMGTAAQVGLFSRGLGFVDFLAVTLFMGVSPVVLPYLSEVRRDQGDILAAYTRAVSMLTGMVWPVMMVASIASLPTIRIFFGPQWDAAAPVASFMGIWLILRTTHNLSNNLLVAIDRERLMMIKEGILLLVAFILIFQSFPYGLNAVAFSFIILGLIEIVLTSCLLKRAVGLRFGRFFIELIPSMIISVCCGVTTWVISLIVPFSTVEVWKPVGTIALVMPLIWIFSVFISKHPLRTELRSILWRCIPHKSKTENGGKKT</sequence>
<evidence type="ECO:0000313" key="8">
    <source>
        <dbReference type="EMBL" id="EMP55579.1"/>
    </source>
</evidence>
<keyword evidence="5 7" id="KW-1133">Transmembrane helix</keyword>
<dbReference type="RefSeq" id="WP_008938526.1">
    <property type="nucleotide sequence ID" value="NZ_APAT01000015.1"/>
</dbReference>
<feature type="transmembrane region" description="Helical" evidence="7">
    <location>
        <begin position="376"/>
        <end position="396"/>
    </location>
</feature>
<evidence type="ECO:0000256" key="2">
    <source>
        <dbReference type="ARBA" id="ARBA00007430"/>
    </source>
</evidence>
<dbReference type="GO" id="GO:0005886">
    <property type="term" value="C:plasma membrane"/>
    <property type="evidence" value="ECO:0007669"/>
    <property type="project" value="UniProtKB-SubCell"/>
</dbReference>
<comment type="caution">
    <text evidence="8">The sequence shown here is derived from an EMBL/GenBank/DDBJ whole genome shotgun (WGS) entry which is preliminary data.</text>
</comment>
<feature type="transmembrane region" description="Helical" evidence="7">
    <location>
        <begin position="408"/>
        <end position="433"/>
    </location>
</feature>
<proteinExistence type="inferred from homology"/>
<dbReference type="Pfam" id="PF13440">
    <property type="entry name" value="Polysacc_synt_3"/>
    <property type="match status" value="1"/>
</dbReference>
<dbReference type="STRING" id="1288826.MSNKSG1_06898"/>
<accession>M7CQY4</accession>
<evidence type="ECO:0000313" key="9">
    <source>
        <dbReference type="Proteomes" id="UP000011960"/>
    </source>
</evidence>
<feature type="transmembrane region" description="Helical" evidence="7">
    <location>
        <begin position="140"/>
        <end position="162"/>
    </location>
</feature>
<evidence type="ECO:0000256" key="1">
    <source>
        <dbReference type="ARBA" id="ARBA00004651"/>
    </source>
</evidence>
<evidence type="ECO:0000256" key="5">
    <source>
        <dbReference type="ARBA" id="ARBA00022989"/>
    </source>
</evidence>
<dbReference type="OrthoDB" id="5486360at2"/>
<dbReference type="InterPro" id="IPR050833">
    <property type="entry name" value="Poly_Biosynth_Transport"/>
</dbReference>
<comment type="subcellular location">
    <subcellularLocation>
        <location evidence="1">Cell membrane</location>
        <topology evidence="1">Multi-pass membrane protein</topology>
    </subcellularLocation>
</comment>
<feature type="transmembrane region" description="Helical" evidence="7">
    <location>
        <begin position="247"/>
        <end position="268"/>
    </location>
</feature>
<evidence type="ECO:0000256" key="6">
    <source>
        <dbReference type="ARBA" id="ARBA00023136"/>
    </source>
</evidence>
<feature type="transmembrane region" description="Helical" evidence="7">
    <location>
        <begin position="39"/>
        <end position="57"/>
    </location>
</feature>
<organism evidence="8 9">
    <name type="scientific">Marinobacter santoriniensis NKSG1</name>
    <dbReference type="NCBI Taxonomy" id="1288826"/>
    <lineage>
        <taxon>Bacteria</taxon>
        <taxon>Pseudomonadati</taxon>
        <taxon>Pseudomonadota</taxon>
        <taxon>Gammaproteobacteria</taxon>
        <taxon>Pseudomonadales</taxon>
        <taxon>Marinobacteraceae</taxon>
        <taxon>Marinobacter</taxon>
    </lineage>
</organism>
<feature type="transmembrane region" description="Helical" evidence="7">
    <location>
        <begin position="439"/>
        <end position="460"/>
    </location>
</feature>
<keyword evidence="9" id="KW-1185">Reference proteome</keyword>
<feature type="transmembrane region" description="Helical" evidence="7">
    <location>
        <begin position="78"/>
        <end position="105"/>
    </location>
</feature>
<dbReference type="PATRIC" id="fig|1288826.3.peg.1342"/>
<feature type="transmembrane region" description="Helical" evidence="7">
    <location>
        <begin position="280"/>
        <end position="302"/>
    </location>
</feature>
<dbReference type="Proteomes" id="UP000011960">
    <property type="component" value="Unassembled WGS sequence"/>
</dbReference>
<name>M7CQY4_9GAMM</name>
<evidence type="ECO:0000256" key="7">
    <source>
        <dbReference type="SAM" id="Phobius"/>
    </source>
</evidence>
<evidence type="ECO:0000256" key="4">
    <source>
        <dbReference type="ARBA" id="ARBA00022692"/>
    </source>
</evidence>
<feature type="transmembrane region" description="Helical" evidence="7">
    <location>
        <begin position="352"/>
        <end position="370"/>
    </location>
</feature>
<dbReference type="AlphaFoldDB" id="M7CQY4"/>
<gene>
    <name evidence="8" type="ORF">MSNKSG1_06898</name>
</gene>
<evidence type="ECO:0000256" key="3">
    <source>
        <dbReference type="ARBA" id="ARBA00022475"/>
    </source>
</evidence>
<dbReference type="PANTHER" id="PTHR30250">
    <property type="entry name" value="PST FAMILY PREDICTED COLANIC ACID TRANSPORTER"/>
    <property type="match status" value="1"/>
</dbReference>
<dbReference type="PANTHER" id="PTHR30250:SF10">
    <property type="entry name" value="LIPOPOLYSACCHARIDE BIOSYNTHESIS PROTEIN WZXC"/>
    <property type="match status" value="1"/>
</dbReference>
<dbReference type="CDD" id="cd13127">
    <property type="entry name" value="MATE_tuaB_like"/>
    <property type="match status" value="1"/>
</dbReference>
<keyword evidence="4 7" id="KW-0812">Transmembrane</keyword>
<keyword evidence="3" id="KW-1003">Cell membrane</keyword>
<feature type="transmembrane region" description="Helical" evidence="7">
    <location>
        <begin position="111"/>
        <end position="133"/>
    </location>
</feature>
<protein>
    <submittedName>
        <fullName evidence="8">Polysaccharide biosynthesis protein</fullName>
    </submittedName>
</protein>
<dbReference type="eggNOG" id="COG2244">
    <property type="taxonomic scope" value="Bacteria"/>
</dbReference>
<reference evidence="8 9" key="1">
    <citation type="journal article" date="2013" name="Genome Announc.">
        <title>Genome Sequence of Hydrothermal Arsenic-Respiring Bacterium Marinobacter santoriniensis NKSG1T.</title>
        <authorList>
            <person name="Handley K.M."/>
            <person name="Upton M."/>
            <person name="Beatson S.A."/>
            <person name="Hery M."/>
            <person name="Lloyd J.R."/>
        </authorList>
    </citation>
    <scope>NUCLEOTIDE SEQUENCE [LARGE SCALE GENOMIC DNA]</scope>
    <source>
        <strain evidence="8 9">NKSG1</strain>
    </source>
</reference>
<comment type="similarity">
    <text evidence="2">Belongs to the polysaccharide synthase family.</text>
</comment>
<keyword evidence="6 7" id="KW-0472">Membrane</keyword>